<accession>K1QHJ7</accession>
<organism evidence="1">
    <name type="scientific">Magallana gigas</name>
    <name type="common">Pacific oyster</name>
    <name type="synonym">Crassostrea gigas</name>
    <dbReference type="NCBI Taxonomy" id="29159"/>
    <lineage>
        <taxon>Eukaryota</taxon>
        <taxon>Metazoa</taxon>
        <taxon>Spiralia</taxon>
        <taxon>Lophotrochozoa</taxon>
        <taxon>Mollusca</taxon>
        <taxon>Bivalvia</taxon>
        <taxon>Autobranchia</taxon>
        <taxon>Pteriomorphia</taxon>
        <taxon>Ostreida</taxon>
        <taxon>Ostreoidea</taxon>
        <taxon>Ostreidae</taxon>
        <taxon>Magallana</taxon>
    </lineage>
</organism>
<dbReference type="InterPro" id="IPR011992">
    <property type="entry name" value="EF-hand-dom_pair"/>
</dbReference>
<sequence length="61" mass="7054">MEYLKKKWSVWFQTLDGDHDGVISTKDMDISTKKFAEIKKELKSGDKGPESGEFDIKKMVE</sequence>
<dbReference type="HOGENOM" id="CLU_2924836_0_0_1"/>
<evidence type="ECO:0000313" key="1">
    <source>
        <dbReference type="EMBL" id="EKC30599.1"/>
    </source>
</evidence>
<dbReference type="EMBL" id="JH817072">
    <property type="protein sequence ID" value="EKC30599.1"/>
    <property type="molecule type" value="Genomic_DNA"/>
</dbReference>
<dbReference type="InterPro" id="IPR018247">
    <property type="entry name" value="EF_Hand_1_Ca_BS"/>
</dbReference>
<dbReference type="AlphaFoldDB" id="K1QHJ7"/>
<dbReference type="SUPFAM" id="SSF47473">
    <property type="entry name" value="EF-hand"/>
    <property type="match status" value="1"/>
</dbReference>
<protein>
    <submittedName>
        <fullName evidence="1">Uncharacterized protein</fullName>
    </submittedName>
</protein>
<name>K1QHJ7_MAGGI</name>
<proteinExistence type="predicted"/>
<dbReference type="PROSITE" id="PS00018">
    <property type="entry name" value="EF_HAND_1"/>
    <property type="match status" value="1"/>
</dbReference>
<reference evidence="1" key="1">
    <citation type="journal article" date="2012" name="Nature">
        <title>The oyster genome reveals stress adaptation and complexity of shell formation.</title>
        <authorList>
            <person name="Zhang G."/>
            <person name="Fang X."/>
            <person name="Guo X."/>
            <person name="Li L."/>
            <person name="Luo R."/>
            <person name="Xu F."/>
            <person name="Yang P."/>
            <person name="Zhang L."/>
            <person name="Wang X."/>
            <person name="Qi H."/>
            <person name="Xiong Z."/>
            <person name="Que H."/>
            <person name="Xie Y."/>
            <person name="Holland P.W."/>
            <person name="Paps J."/>
            <person name="Zhu Y."/>
            <person name="Wu F."/>
            <person name="Chen Y."/>
            <person name="Wang J."/>
            <person name="Peng C."/>
            <person name="Meng J."/>
            <person name="Yang L."/>
            <person name="Liu J."/>
            <person name="Wen B."/>
            <person name="Zhang N."/>
            <person name="Huang Z."/>
            <person name="Zhu Q."/>
            <person name="Feng Y."/>
            <person name="Mount A."/>
            <person name="Hedgecock D."/>
            <person name="Xu Z."/>
            <person name="Liu Y."/>
            <person name="Domazet-Loso T."/>
            <person name="Du Y."/>
            <person name="Sun X."/>
            <person name="Zhang S."/>
            <person name="Liu B."/>
            <person name="Cheng P."/>
            <person name="Jiang X."/>
            <person name="Li J."/>
            <person name="Fan D."/>
            <person name="Wang W."/>
            <person name="Fu W."/>
            <person name="Wang T."/>
            <person name="Wang B."/>
            <person name="Zhang J."/>
            <person name="Peng Z."/>
            <person name="Li Y."/>
            <person name="Li N."/>
            <person name="Wang J."/>
            <person name="Chen M."/>
            <person name="He Y."/>
            <person name="Tan F."/>
            <person name="Song X."/>
            <person name="Zheng Q."/>
            <person name="Huang R."/>
            <person name="Yang H."/>
            <person name="Du X."/>
            <person name="Chen L."/>
            <person name="Yang M."/>
            <person name="Gaffney P.M."/>
            <person name="Wang S."/>
            <person name="Luo L."/>
            <person name="She Z."/>
            <person name="Ming Y."/>
            <person name="Huang W."/>
            <person name="Zhang S."/>
            <person name="Huang B."/>
            <person name="Zhang Y."/>
            <person name="Qu T."/>
            <person name="Ni P."/>
            <person name="Miao G."/>
            <person name="Wang J."/>
            <person name="Wang Q."/>
            <person name="Steinberg C.E."/>
            <person name="Wang H."/>
            <person name="Li N."/>
            <person name="Qian L."/>
            <person name="Zhang G."/>
            <person name="Li Y."/>
            <person name="Yang H."/>
            <person name="Liu X."/>
            <person name="Wang J."/>
            <person name="Yin Y."/>
            <person name="Wang J."/>
        </authorList>
    </citation>
    <scope>NUCLEOTIDE SEQUENCE [LARGE SCALE GENOMIC DNA]</scope>
    <source>
        <strain evidence="1">05x7-T-G4-1.051#20</strain>
    </source>
</reference>
<dbReference type="InParanoid" id="K1QHJ7"/>
<gene>
    <name evidence="1" type="ORF">CGI_10012958</name>
</gene>